<dbReference type="EMBL" id="JEMB01001650">
    <property type="protein sequence ID" value="KYF85697.1"/>
    <property type="molecule type" value="Genomic_DNA"/>
</dbReference>
<dbReference type="Proteomes" id="UP000075635">
    <property type="component" value="Unassembled WGS sequence"/>
</dbReference>
<name>A0A150RZS9_SORCE</name>
<evidence type="ECO:0000313" key="2">
    <source>
        <dbReference type="EMBL" id="KYF85697.1"/>
    </source>
</evidence>
<feature type="compositionally biased region" description="Polar residues" evidence="1">
    <location>
        <begin position="8"/>
        <end position="21"/>
    </location>
</feature>
<reference evidence="2 3" key="1">
    <citation type="submission" date="2014-02" db="EMBL/GenBank/DDBJ databases">
        <title>The small core and large imbalanced accessory genome model reveals a collaborative survival strategy of Sorangium cellulosum strains in nature.</title>
        <authorList>
            <person name="Han K."/>
            <person name="Peng R."/>
            <person name="Blom J."/>
            <person name="Li Y.-Z."/>
        </authorList>
    </citation>
    <scope>NUCLEOTIDE SEQUENCE [LARGE SCALE GENOMIC DNA]</scope>
    <source>
        <strain evidence="2 3">So0011-07</strain>
    </source>
</reference>
<gene>
    <name evidence="2" type="ORF">BE17_05645</name>
</gene>
<sequence length="60" mass="6345">MTEGITAQADSQSSMSVVTPTRSRNELLRAIRYDVIRPEGPASVCDFAVARQAVAPVPAG</sequence>
<organism evidence="2 3">
    <name type="scientific">Sorangium cellulosum</name>
    <name type="common">Polyangium cellulosum</name>
    <dbReference type="NCBI Taxonomy" id="56"/>
    <lineage>
        <taxon>Bacteria</taxon>
        <taxon>Pseudomonadati</taxon>
        <taxon>Myxococcota</taxon>
        <taxon>Polyangia</taxon>
        <taxon>Polyangiales</taxon>
        <taxon>Polyangiaceae</taxon>
        <taxon>Sorangium</taxon>
    </lineage>
</organism>
<accession>A0A150RZS9</accession>
<dbReference type="AlphaFoldDB" id="A0A150RZS9"/>
<evidence type="ECO:0000313" key="3">
    <source>
        <dbReference type="Proteomes" id="UP000075635"/>
    </source>
</evidence>
<evidence type="ECO:0000256" key="1">
    <source>
        <dbReference type="SAM" id="MobiDB-lite"/>
    </source>
</evidence>
<protein>
    <submittedName>
        <fullName evidence="2">Uncharacterized protein</fullName>
    </submittedName>
</protein>
<comment type="caution">
    <text evidence="2">The sequence shown here is derived from an EMBL/GenBank/DDBJ whole genome shotgun (WGS) entry which is preliminary data.</text>
</comment>
<feature type="region of interest" description="Disordered" evidence="1">
    <location>
        <begin position="1"/>
        <end position="21"/>
    </location>
</feature>
<proteinExistence type="predicted"/>